<evidence type="ECO:0000256" key="1">
    <source>
        <dbReference type="ARBA" id="ARBA00004123"/>
    </source>
</evidence>
<feature type="domain" description="C2H2-type" evidence="13">
    <location>
        <begin position="385"/>
        <end position="412"/>
    </location>
</feature>
<dbReference type="FunFam" id="3.30.160.60:FF:000065">
    <property type="entry name" value="B-cell CLL/lymphoma 6, member B"/>
    <property type="match status" value="1"/>
</dbReference>
<feature type="domain" description="C2H2-type" evidence="13">
    <location>
        <begin position="413"/>
        <end position="440"/>
    </location>
</feature>
<dbReference type="PROSITE" id="PS51915">
    <property type="entry name" value="ZAD"/>
    <property type="match status" value="1"/>
</dbReference>
<feature type="domain" description="C2H2-type" evidence="13">
    <location>
        <begin position="269"/>
        <end position="297"/>
    </location>
</feature>
<dbReference type="FunFam" id="3.30.160.60:FF:000478">
    <property type="entry name" value="Zinc finger protein 133"/>
    <property type="match status" value="1"/>
</dbReference>
<dbReference type="Gene3D" id="3.30.160.60">
    <property type="entry name" value="Classic Zinc Finger"/>
    <property type="match status" value="10"/>
</dbReference>
<keyword evidence="7" id="KW-0805">Transcription regulation</keyword>
<dbReference type="PANTHER" id="PTHR24379">
    <property type="entry name" value="KRAB AND ZINC FINGER DOMAIN-CONTAINING"/>
    <property type="match status" value="1"/>
</dbReference>
<feature type="binding site" evidence="12">
    <location>
        <position position="11"/>
    </location>
    <ligand>
        <name>Zn(2+)</name>
        <dbReference type="ChEBI" id="CHEBI:29105"/>
    </ligand>
</feature>
<dbReference type="InterPro" id="IPR012934">
    <property type="entry name" value="Znf_AD"/>
</dbReference>
<dbReference type="SUPFAM" id="SSF57716">
    <property type="entry name" value="Glucocorticoid receptor-like (DNA-binding domain)"/>
    <property type="match status" value="1"/>
</dbReference>
<accession>A0A9Q0MWH2</accession>
<organism evidence="15 16">
    <name type="scientific">Pseudolycoriella hygida</name>
    <dbReference type="NCBI Taxonomy" id="35572"/>
    <lineage>
        <taxon>Eukaryota</taxon>
        <taxon>Metazoa</taxon>
        <taxon>Ecdysozoa</taxon>
        <taxon>Arthropoda</taxon>
        <taxon>Hexapoda</taxon>
        <taxon>Insecta</taxon>
        <taxon>Pterygota</taxon>
        <taxon>Neoptera</taxon>
        <taxon>Endopterygota</taxon>
        <taxon>Diptera</taxon>
        <taxon>Nematocera</taxon>
        <taxon>Sciaroidea</taxon>
        <taxon>Sciaridae</taxon>
        <taxon>Pseudolycoriella</taxon>
    </lineage>
</organism>
<dbReference type="Pfam" id="PF00096">
    <property type="entry name" value="zf-C2H2"/>
    <property type="match status" value="10"/>
</dbReference>
<dbReference type="GO" id="GO:0006355">
    <property type="term" value="P:regulation of DNA-templated transcription"/>
    <property type="evidence" value="ECO:0007669"/>
    <property type="project" value="UniProtKB-ARBA"/>
</dbReference>
<keyword evidence="4" id="KW-0677">Repeat</keyword>
<keyword evidence="8" id="KW-0238">DNA-binding</keyword>
<dbReference type="FunFam" id="3.30.160.60:FF:000557">
    <property type="entry name" value="zinc finger and SCAN domain-containing protein 29"/>
    <property type="match status" value="1"/>
</dbReference>
<dbReference type="Gene3D" id="3.40.1800.20">
    <property type="match status" value="1"/>
</dbReference>
<dbReference type="OrthoDB" id="427030at2759"/>
<keyword evidence="9" id="KW-0804">Transcription</keyword>
<keyword evidence="5 11" id="KW-0863">Zinc-finger</keyword>
<evidence type="ECO:0000313" key="15">
    <source>
        <dbReference type="EMBL" id="KAJ6638789.1"/>
    </source>
</evidence>
<feature type="binding site" evidence="12">
    <location>
        <position position="8"/>
    </location>
    <ligand>
        <name>Zn(2+)</name>
        <dbReference type="ChEBI" id="CHEBI:29105"/>
    </ligand>
</feature>
<dbReference type="InterPro" id="IPR036236">
    <property type="entry name" value="Znf_C2H2_sf"/>
</dbReference>
<dbReference type="PANTHER" id="PTHR24379:SF121">
    <property type="entry name" value="C2H2-TYPE DOMAIN-CONTAINING PROTEIN"/>
    <property type="match status" value="1"/>
</dbReference>
<evidence type="ECO:0000256" key="6">
    <source>
        <dbReference type="ARBA" id="ARBA00022833"/>
    </source>
</evidence>
<evidence type="ECO:0000256" key="3">
    <source>
        <dbReference type="ARBA" id="ARBA00022723"/>
    </source>
</evidence>
<sequence length="588" mass="68287">MSVYSTICRSCLGVNLDVINLFSPLGMLDHSDNLTFSDCFKIITNIKVEINDNMPQTICKRCLAELKVAYTFRKKCEVSDITLRSKCLKKEEECMSKYDDMMDGDGDMLIEALDEFDETDVVLDETDHGTIEIVIQQDVSDLQEAQLRRSSRRRKSLNECYTRTEHLEEYVLGHTEEEQLDSVKDENQVEIVELSDNDFAIENDDIKDEYENETHEELSQEDVNNDAFESQDKIIEEHELECYECQLTFPDEASLQKHIKADHGQKLYHLCNVCGKTFAQEASLKNHLATHHSSDKAFKCDKCDKSYTSKNGLQSHMFVHMEEKPERKFLCSECGKGFTTNQRLRIHTFTHTGERNFACNQCDKSFATEFRLRSHRRIHTGERPYSCDECGLTFAQGNALKCHKRIHTGEKPYACKYCDKSFSQNTILKTHMTLHTGKTVKCPDCDKKFSRASYLILHKREHTGEKPYVCDRCPNRYKQKSHLDRHMDTHLGVKYRCEICQKEYSKQWSLKMHMFTHSAEKPFQCTDCPMSFVRKDKFKSHIKAYHPHRSLNDVFKKVEIVAPEEKTIPAKDNVAFYATVIVPTSESI</sequence>
<dbReference type="Proteomes" id="UP001151699">
    <property type="component" value="Chromosome X"/>
</dbReference>
<keyword evidence="10" id="KW-0539">Nucleus</keyword>
<feature type="domain" description="C2H2-type" evidence="13">
    <location>
        <begin position="495"/>
        <end position="522"/>
    </location>
</feature>
<dbReference type="EMBL" id="WJQU01000003">
    <property type="protein sequence ID" value="KAJ6638789.1"/>
    <property type="molecule type" value="Genomic_DNA"/>
</dbReference>
<evidence type="ECO:0000256" key="4">
    <source>
        <dbReference type="ARBA" id="ARBA00022737"/>
    </source>
</evidence>
<dbReference type="SMART" id="SM00355">
    <property type="entry name" value="ZnF_C2H2"/>
    <property type="match status" value="11"/>
</dbReference>
<dbReference type="InterPro" id="IPR013087">
    <property type="entry name" value="Znf_C2H2_type"/>
</dbReference>
<dbReference type="SUPFAM" id="SSF57667">
    <property type="entry name" value="beta-beta-alpha zinc fingers"/>
    <property type="match status" value="6"/>
</dbReference>
<evidence type="ECO:0000313" key="16">
    <source>
        <dbReference type="Proteomes" id="UP001151699"/>
    </source>
</evidence>
<dbReference type="PROSITE" id="PS50157">
    <property type="entry name" value="ZINC_FINGER_C2H2_2"/>
    <property type="match status" value="11"/>
</dbReference>
<comment type="caution">
    <text evidence="15">The sequence shown here is derived from an EMBL/GenBank/DDBJ whole genome shotgun (WGS) entry which is preliminary data.</text>
</comment>
<evidence type="ECO:0000256" key="9">
    <source>
        <dbReference type="ARBA" id="ARBA00023163"/>
    </source>
</evidence>
<proteinExistence type="inferred from homology"/>
<dbReference type="AlphaFoldDB" id="A0A9Q0MWH2"/>
<dbReference type="FunFam" id="3.30.160.60:FF:000446">
    <property type="entry name" value="Zinc finger protein"/>
    <property type="match status" value="1"/>
</dbReference>
<evidence type="ECO:0000259" key="14">
    <source>
        <dbReference type="PROSITE" id="PS51915"/>
    </source>
</evidence>
<dbReference type="GO" id="GO:0042802">
    <property type="term" value="F:identical protein binding"/>
    <property type="evidence" value="ECO:0007669"/>
    <property type="project" value="UniProtKB-ARBA"/>
</dbReference>
<dbReference type="Pfam" id="PF07776">
    <property type="entry name" value="zf-AD"/>
    <property type="match status" value="1"/>
</dbReference>
<evidence type="ECO:0000256" key="10">
    <source>
        <dbReference type="ARBA" id="ARBA00023242"/>
    </source>
</evidence>
<feature type="binding site" evidence="12">
    <location>
        <position position="59"/>
    </location>
    <ligand>
        <name>Zn(2+)</name>
        <dbReference type="ChEBI" id="CHEBI:29105"/>
    </ligand>
</feature>
<evidence type="ECO:0000259" key="13">
    <source>
        <dbReference type="PROSITE" id="PS50157"/>
    </source>
</evidence>
<keyword evidence="3 12" id="KW-0479">Metal-binding</keyword>
<feature type="domain" description="C2H2-type" evidence="13">
    <location>
        <begin position="440"/>
        <end position="467"/>
    </location>
</feature>
<evidence type="ECO:0000256" key="11">
    <source>
        <dbReference type="PROSITE-ProRule" id="PRU00042"/>
    </source>
</evidence>
<feature type="binding site" evidence="12">
    <location>
        <position position="62"/>
    </location>
    <ligand>
        <name>Zn(2+)</name>
        <dbReference type="ChEBI" id="CHEBI:29105"/>
    </ligand>
</feature>
<protein>
    <submittedName>
        <fullName evidence="15">Zinc finger protein</fullName>
    </submittedName>
</protein>
<reference evidence="15" key="1">
    <citation type="submission" date="2022-07" db="EMBL/GenBank/DDBJ databases">
        <authorList>
            <person name="Trinca V."/>
            <person name="Uliana J.V.C."/>
            <person name="Torres T.T."/>
            <person name="Ward R.J."/>
            <person name="Monesi N."/>
        </authorList>
    </citation>
    <scope>NUCLEOTIDE SEQUENCE</scope>
    <source>
        <strain evidence="15">HSMRA1968</strain>
        <tissue evidence="15">Whole embryos</tissue>
    </source>
</reference>
<feature type="domain" description="C2H2-type" evidence="13">
    <location>
        <begin position="357"/>
        <end position="384"/>
    </location>
</feature>
<dbReference type="GO" id="GO:0005634">
    <property type="term" value="C:nucleus"/>
    <property type="evidence" value="ECO:0007669"/>
    <property type="project" value="UniProtKB-SubCell"/>
</dbReference>
<feature type="domain" description="ZAD" evidence="14">
    <location>
        <begin position="6"/>
        <end position="86"/>
    </location>
</feature>
<keyword evidence="16" id="KW-1185">Reference proteome</keyword>
<dbReference type="SMART" id="SM00868">
    <property type="entry name" value="zf-AD"/>
    <property type="match status" value="1"/>
</dbReference>
<feature type="domain" description="C2H2-type" evidence="13">
    <location>
        <begin position="298"/>
        <end position="325"/>
    </location>
</feature>
<dbReference type="GO" id="GO:0003677">
    <property type="term" value="F:DNA binding"/>
    <property type="evidence" value="ECO:0007669"/>
    <property type="project" value="UniProtKB-KW"/>
</dbReference>
<evidence type="ECO:0000256" key="8">
    <source>
        <dbReference type="ARBA" id="ARBA00023125"/>
    </source>
</evidence>
<comment type="similarity">
    <text evidence="2">Belongs to the krueppel C2H2-type zinc-finger protein family.</text>
</comment>
<keyword evidence="6 12" id="KW-0862">Zinc</keyword>
<dbReference type="PROSITE" id="PS00028">
    <property type="entry name" value="ZINC_FINGER_C2H2_1"/>
    <property type="match status" value="10"/>
</dbReference>
<dbReference type="FunFam" id="3.30.160.60:FF:002343">
    <property type="entry name" value="Zinc finger protein 33A"/>
    <property type="match status" value="1"/>
</dbReference>
<evidence type="ECO:0000256" key="12">
    <source>
        <dbReference type="PROSITE-ProRule" id="PRU01263"/>
    </source>
</evidence>
<feature type="domain" description="C2H2-type" evidence="13">
    <location>
        <begin position="468"/>
        <end position="495"/>
    </location>
</feature>
<evidence type="ECO:0000256" key="2">
    <source>
        <dbReference type="ARBA" id="ARBA00006991"/>
    </source>
</evidence>
<gene>
    <name evidence="15" type="primary">ZNF782_2</name>
    <name evidence="15" type="ORF">Bhyg_11527</name>
</gene>
<dbReference type="FunFam" id="3.30.160.60:FF:000508">
    <property type="entry name" value="Myeloid zinc finger 1"/>
    <property type="match status" value="1"/>
</dbReference>
<evidence type="ECO:0000256" key="5">
    <source>
        <dbReference type="ARBA" id="ARBA00022771"/>
    </source>
</evidence>
<name>A0A9Q0MWH2_9DIPT</name>
<feature type="domain" description="C2H2-type" evidence="13">
    <location>
        <begin position="240"/>
        <end position="267"/>
    </location>
</feature>
<comment type="subcellular location">
    <subcellularLocation>
        <location evidence="1">Nucleus</location>
    </subcellularLocation>
</comment>
<feature type="domain" description="C2H2-type" evidence="13">
    <location>
        <begin position="329"/>
        <end position="356"/>
    </location>
</feature>
<evidence type="ECO:0000256" key="7">
    <source>
        <dbReference type="ARBA" id="ARBA00023015"/>
    </source>
</evidence>
<dbReference type="GO" id="GO:0008270">
    <property type="term" value="F:zinc ion binding"/>
    <property type="evidence" value="ECO:0007669"/>
    <property type="project" value="UniProtKB-UniRule"/>
</dbReference>
<feature type="domain" description="C2H2-type" evidence="13">
    <location>
        <begin position="523"/>
        <end position="546"/>
    </location>
</feature>